<dbReference type="Proteomes" id="UP000276232">
    <property type="component" value="Unassembled WGS sequence"/>
</dbReference>
<dbReference type="Gene3D" id="3.40.960.10">
    <property type="entry name" value="VSR Endonuclease"/>
    <property type="match status" value="1"/>
</dbReference>
<dbReference type="InParanoid" id="A0A3N1HTT7"/>
<feature type="domain" description="DUF559" evidence="1">
    <location>
        <begin position="209"/>
        <end position="290"/>
    </location>
</feature>
<organism evidence="2 3">
    <name type="scientific">Pseudokineococcus lusitanus</name>
    <dbReference type="NCBI Taxonomy" id="763993"/>
    <lineage>
        <taxon>Bacteria</taxon>
        <taxon>Bacillati</taxon>
        <taxon>Actinomycetota</taxon>
        <taxon>Actinomycetes</taxon>
        <taxon>Kineosporiales</taxon>
        <taxon>Kineosporiaceae</taxon>
        <taxon>Pseudokineococcus</taxon>
    </lineage>
</organism>
<protein>
    <submittedName>
        <fullName evidence="2">Uncharacterized protein DUF559</fullName>
    </submittedName>
</protein>
<dbReference type="EMBL" id="RJKN01000001">
    <property type="protein sequence ID" value="ROP45869.1"/>
    <property type="molecule type" value="Genomic_DNA"/>
</dbReference>
<gene>
    <name evidence="2" type="ORF">EDC03_0479</name>
</gene>
<comment type="caution">
    <text evidence="2">The sequence shown here is derived from an EMBL/GenBank/DDBJ whole genome shotgun (WGS) entry which is preliminary data.</text>
</comment>
<dbReference type="RefSeq" id="WP_148057987.1">
    <property type="nucleotide sequence ID" value="NZ_RJKN01000001.1"/>
</dbReference>
<reference evidence="2 3" key="1">
    <citation type="journal article" date="2015" name="Stand. Genomic Sci.">
        <title>Genomic Encyclopedia of Bacterial and Archaeal Type Strains, Phase III: the genomes of soil and plant-associated and newly described type strains.</title>
        <authorList>
            <person name="Whitman W.B."/>
            <person name="Woyke T."/>
            <person name="Klenk H.P."/>
            <person name="Zhou Y."/>
            <person name="Lilburn T.G."/>
            <person name="Beck B.J."/>
            <person name="De Vos P."/>
            <person name="Vandamme P."/>
            <person name="Eisen J.A."/>
            <person name="Garrity G."/>
            <person name="Hugenholtz P."/>
            <person name="Kyrpides N.C."/>
        </authorList>
    </citation>
    <scope>NUCLEOTIDE SEQUENCE [LARGE SCALE GENOMIC DNA]</scope>
    <source>
        <strain evidence="2 3">CECT 7306</strain>
    </source>
</reference>
<evidence type="ECO:0000313" key="2">
    <source>
        <dbReference type="EMBL" id="ROP45869.1"/>
    </source>
</evidence>
<dbReference type="InterPro" id="IPR011335">
    <property type="entry name" value="Restrct_endonuc-II-like"/>
</dbReference>
<dbReference type="SUPFAM" id="SSF52980">
    <property type="entry name" value="Restriction endonuclease-like"/>
    <property type="match status" value="1"/>
</dbReference>
<dbReference type="OrthoDB" id="5243722at2"/>
<proteinExistence type="predicted"/>
<dbReference type="Pfam" id="PF04480">
    <property type="entry name" value="DUF559"/>
    <property type="match status" value="1"/>
</dbReference>
<keyword evidence="3" id="KW-1185">Reference proteome</keyword>
<dbReference type="InterPro" id="IPR007569">
    <property type="entry name" value="DUF559"/>
</dbReference>
<dbReference type="AlphaFoldDB" id="A0A3N1HTT7"/>
<sequence>MSGEAADAAVQHGGAVTRQQLGAVGRGRLARDLAAGRVRRALPSTFVAPGRVDENTRLRAALAWAGDGAALSHGTALALWGLPVPEDAVVDVLVDHRVRRSADVGDRVRLNRSRRPAVPVRRAGLPVVGLERAVVQAWTCLDDEDRRAAVLTALRERRTTAGRLRDEVLLHPRLAGRAQLLALLDLVAGGCESELEIWGHRRVFTGSAFQGWRWQVPVRLDGRTVRLDLYDEEARLAVELDGRRWHGGVADRERDVRRDAGLAEQGIQTVRLTSLRLRTDPDGCRRQVLRISAARRAGGP</sequence>
<name>A0A3N1HTT7_9ACTN</name>
<accession>A0A3N1HTT7</accession>
<evidence type="ECO:0000259" key="1">
    <source>
        <dbReference type="Pfam" id="PF04480"/>
    </source>
</evidence>
<evidence type="ECO:0000313" key="3">
    <source>
        <dbReference type="Proteomes" id="UP000276232"/>
    </source>
</evidence>